<dbReference type="InterPro" id="IPR012338">
    <property type="entry name" value="Beta-lactam/transpept-like"/>
</dbReference>
<accession>A0ABU7H2F1</accession>
<dbReference type="Gene3D" id="3.40.50.1820">
    <property type="entry name" value="alpha/beta hydrolase"/>
    <property type="match status" value="1"/>
</dbReference>
<evidence type="ECO:0000259" key="2">
    <source>
        <dbReference type="Pfam" id="PF00144"/>
    </source>
</evidence>
<dbReference type="InterPro" id="IPR029058">
    <property type="entry name" value="AB_hydrolase_fold"/>
</dbReference>
<dbReference type="GO" id="GO:0016787">
    <property type="term" value="F:hydrolase activity"/>
    <property type="evidence" value="ECO:0007669"/>
    <property type="project" value="UniProtKB-KW"/>
</dbReference>
<sequence>MRKLKLISLFLTISITPTIAQVYPTQKIKVLLQQKLDEFQQTNQFPGANLAVILPDGQELIVATGFQDLELKKPMEPFTRMLSGSNGKSYFAVASLLLMEQGYFKLDDLIYTYLKDEEWIDDLPNARSITFRHLLNHSSGLMEYYPLGNFMELLKENPYRSFSPTESISYSLNKKPLFNAGEGWSYADTNYILLGYILEKISGQNLYKIIQERILNPYKLTLTEPSVKLNYNDFAAGYARIANNPFPFPGKTIEDNKMRFNPQFEWAGGGFVSNVSDLAKWMKTIHSFPQLSASSLKELLHGVDAKTGKNHKYAMGLQIRPSELLGNSYGHSGWFPGYITDAAYFPDVDISIAIQFNTDDTELLKKSTISILNEFAALVHQYLPVAQQKYGIGYQIHEFPSSKTKGQNLQFQIWYPIENTDYQEQPYINNENLLEAMQAYGYNGLEKNEIKNLGTYKRKGKLNSSPIQNMKFPVVFFSHGHGMAAINYSLIYEYLVSKGYIVIAPDYELGGLRVLKDGTAQSSKQDEFLKNSEGQQGYFKIIENWSTQNEEILNLLKSGKIKNLKSALNFNKLYAMGHSLGGNTAAFWMQQNKNIKGAINLDGGIFKTINQPENRPLLVLRSQPDYTIDDLNKRNISQQQWEEMGLKIDQSFHDGYSNFKNKKEIKIKGAGHLSFSDAPFVVPSMINKFGGKKIKPFDGYELILQHINQFLEENP</sequence>
<feature type="chain" id="PRO_5045215145" evidence="1">
    <location>
        <begin position="21"/>
        <end position="715"/>
    </location>
</feature>
<feature type="domain" description="Beta-lactamase-related" evidence="2">
    <location>
        <begin position="33"/>
        <end position="361"/>
    </location>
</feature>
<dbReference type="SUPFAM" id="SSF56601">
    <property type="entry name" value="beta-lactamase/transpeptidase-like"/>
    <property type="match status" value="1"/>
</dbReference>
<keyword evidence="3" id="KW-0378">Hydrolase</keyword>
<dbReference type="PANTHER" id="PTHR46825">
    <property type="entry name" value="D-ALANYL-D-ALANINE-CARBOXYPEPTIDASE/ENDOPEPTIDASE AMPH"/>
    <property type="match status" value="1"/>
</dbReference>
<reference evidence="3 4" key="1">
    <citation type="submission" date="2024-01" db="EMBL/GenBank/DDBJ databases">
        <title>Pedobacter sp. nov., isolated from oil-contaminated soil.</title>
        <authorList>
            <person name="Le N.T.T."/>
        </authorList>
    </citation>
    <scope>NUCLEOTIDE SEQUENCE [LARGE SCALE GENOMIC DNA]</scope>
    <source>
        <strain evidence="3 4">VNH31</strain>
    </source>
</reference>
<organism evidence="3 4">
    <name type="scientific">Pedobacter flavus</name>
    <dbReference type="NCBI Taxonomy" id="3113906"/>
    <lineage>
        <taxon>Bacteria</taxon>
        <taxon>Pseudomonadati</taxon>
        <taxon>Bacteroidota</taxon>
        <taxon>Sphingobacteriia</taxon>
        <taxon>Sphingobacteriales</taxon>
        <taxon>Sphingobacteriaceae</taxon>
        <taxon>Pedobacter</taxon>
    </lineage>
</organism>
<dbReference type="Proteomes" id="UP001337681">
    <property type="component" value="Unassembled WGS sequence"/>
</dbReference>
<comment type="caution">
    <text evidence="3">The sequence shown here is derived from an EMBL/GenBank/DDBJ whole genome shotgun (WGS) entry which is preliminary data.</text>
</comment>
<dbReference type="Pfam" id="PF00144">
    <property type="entry name" value="Beta-lactamase"/>
    <property type="match status" value="1"/>
</dbReference>
<dbReference type="PANTHER" id="PTHR46825:SF7">
    <property type="entry name" value="D-ALANYL-D-ALANINE CARBOXYPEPTIDASE"/>
    <property type="match status" value="1"/>
</dbReference>
<name>A0ABU7H2F1_9SPHI</name>
<evidence type="ECO:0000256" key="1">
    <source>
        <dbReference type="SAM" id="SignalP"/>
    </source>
</evidence>
<proteinExistence type="predicted"/>
<dbReference type="SUPFAM" id="SSF53474">
    <property type="entry name" value="alpha/beta-Hydrolases"/>
    <property type="match status" value="1"/>
</dbReference>
<dbReference type="InterPro" id="IPR001466">
    <property type="entry name" value="Beta-lactam-related"/>
</dbReference>
<protein>
    <submittedName>
        <fullName evidence="3">Serine hydrolase</fullName>
    </submittedName>
</protein>
<keyword evidence="4" id="KW-1185">Reference proteome</keyword>
<keyword evidence="1" id="KW-0732">Signal</keyword>
<feature type="signal peptide" evidence="1">
    <location>
        <begin position="1"/>
        <end position="20"/>
    </location>
</feature>
<dbReference type="InterPro" id="IPR050491">
    <property type="entry name" value="AmpC-like"/>
</dbReference>
<evidence type="ECO:0000313" key="3">
    <source>
        <dbReference type="EMBL" id="MEE1885325.1"/>
    </source>
</evidence>
<dbReference type="Gene3D" id="3.40.710.10">
    <property type="entry name" value="DD-peptidase/beta-lactamase superfamily"/>
    <property type="match status" value="1"/>
</dbReference>
<dbReference type="EMBL" id="JAZDQU010000002">
    <property type="protein sequence ID" value="MEE1885325.1"/>
    <property type="molecule type" value="Genomic_DNA"/>
</dbReference>
<dbReference type="RefSeq" id="WP_330146224.1">
    <property type="nucleotide sequence ID" value="NZ_JAZDQU010000002.1"/>
</dbReference>
<gene>
    <name evidence="3" type="ORF">VRU49_07820</name>
</gene>
<evidence type="ECO:0000313" key="4">
    <source>
        <dbReference type="Proteomes" id="UP001337681"/>
    </source>
</evidence>
<dbReference type="Pfam" id="PF03403">
    <property type="entry name" value="PAF-AH_p_II"/>
    <property type="match status" value="2"/>
</dbReference>